<dbReference type="SUPFAM" id="SSF53383">
    <property type="entry name" value="PLP-dependent transferases"/>
    <property type="match status" value="1"/>
</dbReference>
<feature type="region of interest" description="Disordered" evidence="2">
    <location>
        <begin position="1"/>
        <end position="38"/>
    </location>
</feature>
<dbReference type="VEuPathDB" id="FungiDB:CCM_04409"/>
<dbReference type="HOGENOM" id="CLU_1089968_0_0_1"/>
<dbReference type="GO" id="GO:0008483">
    <property type="term" value="F:transaminase activity"/>
    <property type="evidence" value="ECO:0007669"/>
    <property type="project" value="UniProtKB-KW"/>
</dbReference>
<dbReference type="Pfam" id="PF00202">
    <property type="entry name" value="Aminotran_3"/>
    <property type="match status" value="1"/>
</dbReference>
<dbReference type="InterPro" id="IPR015424">
    <property type="entry name" value="PyrdxlP-dep_Trfase"/>
</dbReference>
<dbReference type="Proteomes" id="UP000001610">
    <property type="component" value="Unassembled WGS sequence"/>
</dbReference>
<dbReference type="PANTHER" id="PTHR45688">
    <property type="match status" value="1"/>
</dbReference>
<organism evidence="3 4">
    <name type="scientific">Cordyceps militaris (strain CM01)</name>
    <name type="common">Caterpillar fungus</name>
    <dbReference type="NCBI Taxonomy" id="983644"/>
    <lineage>
        <taxon>Eukaryota</taxon>
        <taxon>Fungi</taxon>
        <taxon>Dikarya</taxon>
        <taxon>Ascomycota</taxon>
        <taxon>Pezizomycotina</taxon>
        <taxon>Sordariomycetes</taxon>
        <taxon>Hypocreomycetidae</taxon>
        <taxon>Hypocreales</taxon>
        <taxon>Cordycipitaceae</taxon>
        <taxon>Cordyceps</taxon>
    </lineage>
</organism>
<dbReference type="Gene3D" id="3.90.1150.10">
    <property type="entry name" value="Aspartate Aminotransferase, domain 1"/>
    <property type="match status" value="1"/>
</dbReference>
<keyword evidence="3" id="KW-0808">Transferase</keyword>
<evidence type="ECO:0000313" key="3">
    <source>
        <dbReference type="EMBL" id="EGX93037.1"/>
    </source>
</evidence>
<keyword evidence="4" id="KW-1185">Reference proteome</keyword>
<dbReference type="InParanoid" id="G3JES8"/>
<dbReference type="GO" id="GO:0005739">
    <property type="term" value="C:mitochondrion"/>
    <property type="evidence" value="ECO:0007669"/>
    <property type="project" value="TreeGrafter"/>
</dbReference>
<dbReference type="GO" id="GO:0030170">
    <property type="term" value="F:pyridoxal phosphate binding"/>
    <property type="evidence" value="ECO:0007669"/>
    <property type="project" value="InterPro"/>
</dbReference>
<dbReference type="PANTHER" id="PTHR45688:SF13">
    <property type="entry name" value="ALANINE--GLYOXYLATE AMINOTRANSFERASE 2-LIKE"/>
    <property type="match status" value="1"/>
</dbReference>
<dbReference type="AlphaFoldDB" id="G3JES8"/>
<evidence type="ECO:0000256" key="1">
    <source>
        <dbReference type="ARBA" id="ARBA00008954"/>
    </source>
</evidence>
<proteinExistence type="inferred from homology"/>
<dbReference type="EMBL" id="JH126401">
    <property type="protein sequence ID" value="EGX93037.1"/>
    <property type="molecule type" value="Genomic_DNA"/>
</dbReference>
<dbReference type="eggNOG" id="KOG1404">
    <property type="taxonomic scope" value="Eukaryota"/>
</dbReference>
<dbReference type="RefSeq" id="XP_006669620.1">
    <property type="nucleotide sequence ID" value="XM_006669557.1"/>
</dbReference>
<gene>
    <name evidence="3" type="ORF">CCM_04409</name>
</gene>
<sequence length="255" mass="27846">MAPRQTARTDEHTPTLTLHKGDAATSNTVSERRPGRSYRKMSKLSLGLDCLTGPLARCRAYSAMAIKLAKVYTGKFEVVRATRLLHRQVHPELERDARAAAGLPAGAQEALRAARHYGRGTDGQCRAGHLTLSAVGDKVFEIVQRDWLVQHTKEVGFVLHRGLRTLMGRYGCIGEVRGRGLMAGVETVTDRESKLPSHELAKRIGDAAFKYGLWANLSSHRSFGGAFRIAPPSYAASWSVPLLALCLCTVLSELG</sequence>
<reference evidence="3 4" key="1">
    <citation type="journal article" date="2011" name="Genome Biol.">
        <title>Genome sequence of the insect pathogenic fungus Cordyceps militaris, a valued traditional Chinese medicine.</title>
        <authorList>
            <person name="Zheng P."/>
            <person name="Xia Y."/>
            <person name="Xiao G."/>
            <person name="Xiong C."/>
            <person name="Hu X."/>
            <person name="Zhang S."/>
            <person name="Zheng H."/>
            <person name="Huang Y."/>
            <person name="Zhou Y."/>
            <person name="Wang S."/>
            <person name="Zhao G.P."/>
            <person name="Liu X."/>
            <person name="St Leger R.J."/>
            <person name="Wang C."/>
        </authorList>
    </citation>
    <scope>NUCLEOTIDE SEQUENCE [LARGE SCALE GENOMIC DNA]</scope>
    <source>
        <strain evidence="3 4">CM01</strain>
    </source>
</reference>
<evidence type="ECO:0000313" key="4">
    <source>
        <dbReference type="Proteomes" id="UP000001610"/>
    </source>
</evidence>
<comment type="similarity">
    <text evidence="1">Belongs to the class-III pyridoxal-phosphate-dependent aminotransferase family.</text>
</comment>
<dbReference type="OrthoDB" id="10261433at2759"/>
<keyword evidence="3" id="KW-0032">Aminotransferase</keyword>
<dbReference type="GeneID" id="18166432"/>
<name>G3JES8_CORMM</name>
<dbReference type="STRING" id="983644.G3JES8"/>
<protein>
    <submittedName>
        <fullName evidence="3">Aminotransferase class-III</fullName>
    </submittedName>
</protein>
<dbReference type="InterPro" id="IPR015422">
    <property type="entry name" value="PyrdxlP-dep_Trfase_small"/>
</dbReference>
<accession>G3JES8</accession>
<evidence type="ECO:0000256" key="2">
    <source>
        <dbReference type="SAM" id="MobiDB-lite"/>
    </source>
</evidence>
<dbReference type="InterPro" id="IPR005814">
    <property type="entry name" value="Aminotrans_3"/>
</dbReference>
<dbReference type="KEGG" id="cmt:CCM_04409"/>